<evidence type="ECO:0000256" key="4">
    <source>
        <dbReference type="ARBA" id="ARBA00022797"/>
    </source>
</evidence>
<keyword evidence="8" id="KW-0411">Iron-sulfur</keyword>
<dbReference type="EMBL" id="AF157565">
    <property type="protein sequence ID" value="AAN26443.1"/>
    <property type="molecule type" value="Genomic_DNA"/>
</dbReference>
<feature type="region of interest" description="Disordered" evidence="10">
    <location>
        <begin position="440"/>
        <end position="464"/>
    </location>
</feature>
<reference evidence="12" key="4">
    <citation type="journal article" date="2003" name="J. Bacteriol.">
        <title>Identification and functional characterization of Sphingomonas macrogolitabida strain TFA genes involved in the first two steps of the tetralin catabolic pathway.</title>
        <authorList>
            <person name="Moreno-Ruiz E."/>
            <person name="Hernaez M.J."/>
            <person name="Martinez-Perez O."/>
            <person name="Santero E."/>
        </authorList>
    </citation>
    <scope>NUCLEOTIDE SEQUENCE</scope>
    <source>
        <strain evidence="12">TFA</strain>
    </source>
</reference>
<sequence>METRMNVGTKIEHGGAHIEYDSLMNLDEGWVSRKVFYDRDIYEEEMRQIFARVWLFVAHESQIPNPGDFVTTYMGEDGVIVARQRDKSVGVFINSCPHRGNKVCHADGGNARRFVCNYHGWAFDIGGNLMGMNAEEVYDPGDIDKSEWGMQPVAKVGVYKGLIFATFDPGAPSLEDYLGDYRWYLDCILDSDEGGSELVGGTMKFMIPMNWKVAAENFVGDAYHAAWTHDSASKAMTGGMAFPPIDFENTFHSSANGHGLEFGLDGIGDIALLGRPKVTEYFMDVLKPRMEKRLGALRSQIFGSIASASVFPNLSYLPGISTFRTWLPKGPTMTEVRSWTIVNRDMPDDIKDEITKAVMQTFGPSGTFEMDDGENWEHSTITNKGYVTRQGRLHYGCGISRKDDHAELPGIVHRGQFADSNQREFHRRWHDLMTAESWDDVPDRRSNRLKGRETRDLPQGLKSL</sequence>
<keyword evidence="9" id="KW-0520">NAD</keyword>
<keyword evidence="6" id="KW-0560">Oxidoreductase</keyword>
<protein>
    <submittedName>
        <fullName evidence="12">Ring hydroxylating dioxygenase alpha subunit</fullName>
    </submittedName>
</protein>
<dbReference type="SUPFAM" id="SSF50022">
    <property type="entry name" value="ISP domain"/>
    <property type="match status" value="1"/>
</dbReference>
<reference evidence="12" key="2">
    <citation type="journal article" date="2000" name="J. Bacteriol.">
        <title>Identification of a serine hydrolase which cleaves the alicyclic ring of tetralin.</title>
        <authorList>
            <person name="Hernaez M.J."/>
            <person name="Andujar E."/>
            <person name="Rios J.L."/>
            <person name="Kaschabek S.R."/>
            <person name="Reineke W."/>
            <person name="Santero E."/>
        </authorList>
    </citation>
    <scope>NUCLEOTIDE SEQUENCE</scope>
    <source>
        <strain evidence="12">TFA</strain>
    </source>
</reference>
<dbReference type="InterPro" id="IPR036922">
    <property type="entry name" value="Rieske_2Fe-2S_sf"/>
</dbReference>
<dbReference type="InterPro" id="IPR043266">
    <property type="entry name" value="RHO_NdoB-like_C"/>
</dbReference>
<keyword evidence="3" id="KW-0479">Metal-binding</keyword>
<dbReference type="CDD" id="cd08881">
    <property type="entry name" value="RHO_alpha_C_NDO-like"/>
    <property type="match status" value="1"/>
</dbReference>
<evidence type="ECO:0000256" key="1">
    <source>
        <dbReference type="ARBA" id="ARBA00008751"/>
    </source>
</evidence>
<evidence type="ECO:0000256" key="2">
    <source>
        <dbReference type="ARBA" id="ARBA00022714"/>
    </source>
</evidence>
<evidence type="ECO:0000256" key="8">
    <source>
        <dbReference type="ARBA" id="ARBA00023014"/>
    </source>
</evidence>
<dbReference type="InterPro" id="IPR017941">
    <property type="entry name" value="Rieske_2Fe-2S"/>
</dbReference>
<name>Q8GJF2_SPHMC</name>
<dbReference type="InterPro" id="IPR015879">
    <property type="entry name" value="Ring_hydroxy_dOase_asu_C_dom"/>
</dbReference>
<keyword evidence="5 12" id="KW-0223">Dioxygenase</keyword>
<proteinExistence type="inferred from homology"/>
<dbReference type="PANTHER" id="PTHR43756:SF1">
    <property type="entry name" value="3-PHENYLPROPIONATE_CINNAMIC ACID DIOXYGENASE SUBUNIT ALPHA"/>
    <property type="match status" value="1"/>
</dbReference>
<feature type="domain" description="Rieske" evidence="11">
    <location>
        <begin position="54"/>
        <end position="165"/>
    </location>
</feature>
<accession>Q8GJF2</accession>
<dbReference type="InterPro" id="IPR001663">
    <property type="entry name" value="Rng_hydr_dOase-A"/>
</dbReference>
<dbReference type="PRINTS" id="PR00090">
    <property type="entry name" value="RNGDIOXGNASE"/>
</dbReference>
<dbReference type="SUPFAM" id="SSF55961">
    <property type="entry name" value="Bet v1-like"/>
    <property type="match status" value="1"/>
</dbReference>
<reference evidence="12" key="1">
    <citation type="journal article" date="2000" name="J. Bacteriol.">
        <title>Identification of an extradiol dioxygenase involved in tetralin biodegradation: gene sequence analysis and purification and characterization of the gene product.</title>
        <authorList>
            <person name="Andujar E."/>
            <person name="Hernaez M.J."/>
            <person name="Kaschabek S.R."/>
            <person name="Reineke W."/>
            <person name="Santero E."/>
        </authorList>
    </citation>
    <scope>NUCLEOTIDE SEQUENCE</scope>
    <source>
        <strain evidence="12">TFA</strain>
    </source>
</reference>
<dbReference type="PROSITE" id="PS51296">
    <property type="entry name" value="RIESKE"/>
    <property type="match status" value="1"/>
</dbReference>
<evidence type="ECO:0000256" key="6">
    <source>
        <dbReference type="ARBA" id="ARBA00023002"/>
    </source>
</evidence>
<evidence type="ECO:0000313" key="12">
    <source>
        <dbReference type="EMBL" id="AAN26443.1"/>
    </source>
</evidence>
<keyword evidence="2" id="KW-0001">2Fe-2S</keyword>
<reference evidence="12" key="3">
    <citation type="journal article" date="2002" name="Appl. Environ. Microbiol.">
        <title>Identification of a hydratase and a class II aldolase involved in biodegradation of the organic solvent tetralin.</title>
        <authorList>
            <person name="Hernaez M.J."/>
            <person name="Floriano B."/>
            <person name="Rios J.J."/>
            <person name="Santero E."/>
        </authorList>
    </citation>
    <scope>NUCLEOTIDE SEQUENCE</scope>
    <source>
        <strain evidence="12">TFA</strain>
    </source>
</reference>
<evidence type="ECO:0000256" key="5">
    <source>
        <dbReference type="ARBA" id="ARBA00022964"/>
    </source>
</evidence>
<dbReference type="GO" id="GO:0051213">
    <property type="term" value="F:dioxygenase activity"/>
    <property type="evidence" value="ECO:0007669"/>
    <property type="project" value="UniProtKB-KW"/>
</dbReference>
<dbReference type="GO" id="GO:0005506">
    <property type="term" value="F:iron ion binding"/>
    <property type="evidence" value="ECO:0007669"/>
    <property type="project" value="InterPro"/>
</dbReference>
<dbReference type="GO" id="GO:0051537">
    <property type="term" value="F:2 iron, 2 sulfur cluster binding"/>
    <property type="evidence" value="ECO:0007669"/>
    <property type="project" value="UniProtKB-KW"/>
</dbReference>
<keyword evidence="7" id="KW-0408">Iron</keyword>
<feature type="compositionally biased region" description="Basic and acidic residues" evidence="10">
    <location>
        <begin position="441"/>
        <end position="456"/>
    </location>
</feature>
<evidence type="ECO:0000256" key="10">
    <source>
        <dbReference type="SAM" id="MobiDB-lite"/>
    </source>
</evidence>
<dbReference type="AlphaFoldDB" id="Q8GJF2"/>
<organism evidence="12">
    <name type="scientific">Sphingopyxis macrogoltabida</name>
    <name type="common">Sphingomonas macrogoltabidus</name>
    <dbReference type="NCBI Taxonomy" id="33050"/>
    <lineage>
        <taxon>Bacteria</taxon>
        <taxon>Pseudomonadati</taxon>
        <taxon>Pseudomonadota</taxon>
        <taxon>Alphaproteobacteria</taxon>
        <taxon>Sphingomonadales</taxon>
        <taxon>Sphingomonadaceae</taxon>
        <taxon>Sphingopyxis</taxon>
    </lineage>
</organism>
<evidence type="ECO:0000259" key="11">
    <source>
        <dbReference type="PROSITE" id="PS51296"/>
    </source>
</evidence>
<dbReference type="Pfam" id="PF00848">
    <property type="entry name" value="Ring_hydroxyl_A"/>
    <property type="match status" value="1"/>
</dbReference>
<evidence type="ECO:0000256" key="3">
    <source>
        <dbReference type="ARBA" id="ARBA00022723"/>
    </source>
</evidence>
<dbReference type="PANTHER" id="PTHR43756">
    <property type="entry name" value="CHOLINE MONOOXYGENASE, CHLOROPLASTIC"/>
    <property type="match status" value="1"/>
</dbReference>
<dbReference type="Gene3D" id="3.90.380.10">
    <property type="entry name" value="Naphthalene 1,2-dioxygenase Alpha Subunit, Chain A, domain 1"/>
    <property type="match status" value="1"/>
</dbReference>
<reference evidence="12" key="5">
    <citation type="submission" date="2009-07" db="EMBL/GenBank/DDBJ databases">
        <authorList>
            <person name="Martinez-Perez O."/>
            <person name="Moreno-Ruiz E."/>
            <person name="Santero E."/>
        </authorList>
    </citation>
    <scope>NUCLEOTIDE SEQUENCE</scope>
    <source>
        <strain evidence="12">TFA</strain>
    </source>
</reference>
<dbReference type="PROSITE" id="PS00570">
    <property type="entry name" value="RING_HYDROXYL_ALPHA"/>
    <property type="match status" value="1"/>
</dbReference>
<dbReference type="InterPro" id="IPR015881">
    <property type="entry name" value="ARHD_Rieske_2Fe_2S"/>
</dbReference>
<dbReference type="Gene3D" id="2.102.10.10">
    <property type="entry name" value="Rieske [2Fe-2S] iron-sulphur domain"/>
    <property type="match status" value="1"/>
</dbReference>
<evidence type="ECO:0000256" key="7">
    <source>
        <dbReference type="ARBA" id="ARBA00023004"/>
    </source>
</evidence>
<gene>
    <name evidence="12" type="primary">thnA1</name>
</gene>
<dbReference type="Pfam" id="PF00355">
    <property type="entry name" value="Rieske"/>
    <property type="match status" value="1"/>
</dbReference>
<evidence type="ECO:0000256" key="9">
    <source>
        <dbReference type="ARBA" id="ARBA00023027"/>
    </source>
</evidence>
<keyword evidence="4" id="KW-0058">Aromatic hydrocarbons catabolism</keyword>
<comment type="similarity">
    <text evidence="1">Belongs to the bacterial ring-hydroxylating dioxygenase alpha subunit family.</text>
</comment>